<dbReference type="EMBL" id="JBHSVR010000001">
    <property type="protein sequence ID" value="MFC6635689.1"/>
    <property type="molecule type" value="Genomic_DNA"/>
</dbReference>
<dbReference type="InterPro" id="IPR011519">
    <property type="entry name" value="UnbV_ASPIC"/>
</dbReference>
<proteinExistence type="predicted"/>
<evidence type="ECO:0000313" key="6">
    <source>
        <dbReference type="Proteomes" id="UP001596425"/>
    </source>
</evidence>
<dbReference type="Pfam" id="PF07593">
    <property type="entry name" value="UnbV_ASPIC"/>
    <property type="match status" value="1"/>
</dbReference>
<evidence type="ECO:0000313" key="5">
    <source>
        <dbReference type="EMBL" id="MFC6635689.1"/>
    </source>
</evidence>
<feature type="signal peptide" evidence="3">
    <location>
        <begin position="1"/>
        <end position="26"/>
    </location>
</feature>
<dbReference type="InterPro" id="IPR013517">
    <property type="entry name" value="FG-GAP"/>
</dbReference>
<dbReference type="InterPro" id="IPR028994">
    <property type="entry name" value="Integrin_alpha_N"/>
</dbReference>
<accession>A0ABW1YSK0</accession>
<dbReference type="Pfam" id="PF13517">
    <property type="entry name" value="FG-GAP_3"/>
    <property type="match status" value="4"/>
</dbReference>
<keyword evidence="1 3" id="KW-0732">Signal</keyword>
<protein>
    <submittedName>
        <fullName evidence="5">CRTAC1 family protein</fullName>
    </submittedName>
</protein>
<reference evidence="6" key="1">
    <citation type="journal article" date="2019" name="Int. J. Syst. Evol. Microbiol.">
        <title>The Global Catalogue of Microorganisms (GCM) 10K type strain sequencing project: providing services to taxonomists for standard genome sequencing and annotation.</title>
        <authorList>
            <consortium name="The Broad Institute Genomics Platform"/>
            <consortium name="The Broad Institute Genome Sequencing Center for Infectious Disease"/>
            <person name="Wu L."/>
            <person name="Ma J."/>
        </authorList>
    </citation>
    <scope>NUCLEOTIDE SEQUENCE [LARGE SCALE GENOMIC DNA]</scope>
    <source>
        <strain evidence="6">CGMCC 1.13718</strain>
    </source>
</reference>
<feature type="domain" description="ASPIC/UnbV" evidence="4">
    <location>
        <begin position="509"/>
        <end position="573"/>
    </location>
</feature>
<dbReference type="Gene3D" id="2.130.10.130">
    <property type="entry name" value="Integrin alpha, N-terminal"/>
    <property type="match status" value="1"/>
</dbReference>
<dbReference type="PANTHER" id="PTHR16026">
    <property type="entry name" value="CARTILAGE ACIDIC PROTEIN 1"/>
    <property type="match status" value="1"/>
</dbReference>
<evidence type="ECO:0000256" key="3">
    <source>
        <dbReference type="SAM" id="SignalP"/>
    </source>
</evidence>
<dbReference type="SUPFAM" id="SSF69318">
    <property type="entry name" value="Integrin alpha N-terminal domain"/>
    <property type="match status" value="2"/>
</dbReference>
<evidence type="ECO:0000256" key="1">
    <source>
        <dbReference type="ARBA" id="ARBA00022729"/>
    </source>
</evidence>
<evidence type="ECO:0000259" key="4">
    <source>
        <dbReference type="Pfam" id="PF07593"/>
    </source>
</evidence>
<dbReference type="PANTHER" id="PTHR16026:SF0">
    <property type="entry name" value="CARTILAGE ACIDIC PROTEIN 1"/>
    <property type="match status" value="1"/>
</dbReference>
<dbReference type="PROSITE" id="PS51257">
    <property type="entry name" value="PROKAR_LIPOPROTEIN"/>
    <property type="match status" value="1"/>
</dbReference>
<dbReference type="Proteomes" id="UP001596425">
    <property type="component" value="Unassembled WGS sequence"/>
</dbReference>
<feature type="chain" id="PRO_5047304551" evidence="3">
    <location>
        <begin position="27"/>
        <end position="580"/>
    </location>
</feature>
<keyword evidence="6" id="KW-1185">Reference proteome</keyword>
<organism evidence="5 6">
    <name type="scientific">Microbulbifer taiwanensis</name>
    <dbReference type="NCBI Taxonomy" id="986746"/>
    <lineage>
        <taxon>Bacteria</taxon>
        <taxon>Pseudomonadati</taxon>
        <taxon>Pseudomonadota</taxon>
        <taxon>Gammaproteobacteria</taxon>
        <taxon>Cellvibrionales</taxon>
        <taxon>Microbulbiferaceae</taxon>
        <taxon>Microbulbifer</taxon>
    </lineage>
</organism>
<feature type="region of interest" description="Disordered" evidence="2">
    <location>
        <begin position="39"/>
        <end position="64"/>
    </location>
</feature>
<sequence>MSQIDKCVRSRIPARLLLAAVCGALAGCGGSGGGGDSGNGGGGGGGGDGGGDSGDPDQIGGPPQVTFVDATDTSGIQFIHGYLNPVGGDPEAYSGGVAAGDYDSDGDVDLFLVRGDIGPNKLYRNEGNNQFLDVAQQAGVAYTKNGNGNHRLSGPTFADMDGDGDLDLFIGGFYGSPSFIFANNGDGSFSDVTEGSGIDRMLAENTASAAFGDYDLDGDLDMALSHWGVGYADSENHGSTEHLWRNDSDASGILFTDVSVEAGISDTAIFPPIENAVLDGVYDYSFSPTFADINGDGYPDLLMANDFGTSLIYINNADGTFRNTTGDSDLRVYSAMGSAVADYDNDGDLDWFITAIYDEEAQNPDHGNRLYRNDGSGRFVDVTQAAGVMDGGWGWGACAADFNGDGHLDLYHTNGWDNLTTGTVFDKDPSRLYIANGDGSFSDRAGSSGVVDYEQGRGVVCADFDNDGDVDLFVTHRNLDNSASFYRNDSAGQNTLAIRLRGSAPNTEAAGARIAVTIGEMTQMHEITIGTNFTSQNPTRQIFGLGSASQADSVRITWPDGREEVHTAVPAGALVEYRQQ</sequence>
<feature type="compositionally biased region" description="Gly residues" evidence="2">
    <location>
        <begin position="39"/>
        <end position="53"/>
    </location>
</feature>
<evidence type="ECO:0000256" key="2">
    <source>
        <dbReference type="SAM" id="MobiDB-lite"/>
    </source>
</evidence>
<dbReference type="InterPro" id="IPR027039">
    <property type="entry name" value="Crtac1"/>
</dbReference>
<gene>
    <name evidence="5" type="ORF">ACFQBM_20665</name>
</gene>
<dbReference type="RefSeq" id="WP_377483794.1">
    <property type="nucleotide sequence ID" value="NZ_JBHSVR010000001.1"/>
</dbReference>
<name>A0ABW1YSK0_9GAMM</name>
<comment type="caution">
    <text evidence="5">The sequence shown here is derived from an EMBL/GenBank/DDBJ whole genome shotgun (WGS) entry which is preliminary data.</text>
</comment>